<dbReference type="EMBL" id="RQXW01000005">
    <property type="protein sequence ID" value="RTE66308.1"/>
    <property type="molecule type" value="Genomic_DNA"/>
</dbReference>
<protein>
    <recommendedName>
        <fullName evidence="2">histidine kinase</fullName>
        <ecNumber evidence="2">2.7.13.3</ecNumber>
    </recommendedName>
</protein>
<evidence type="ECO:0000256" key="2">
    <source>
        <dbReference type="ARBA" id="ARBA00012438"/>
    </source>
</evidence>
<dbReference type="Proteomes" id="UP000283087">
    <property type="component" value="Unassembled WGS sequence"/>
</dbReference>
<dbReference type="OrthoDB" id="1931120at2"/>
<dbReference type="PANTHER" id="PTHR43065:SF50">
    <property type="entry name" value="HISTIDINE KINASE"/>
    <property type="match status" value="1"/>
</dbReference>
<dbReference type="Gene3D" id="3.30.565.10">
    <property type="entry name" value="Histidine kinase-like ATPase, C-terminal domain"/>
    <property type="match status" value="1"/>
</dbReference>
<dbReference type="SUPFAM" id="SSF55874">
    <property type="entry name" value="ATPase domain of HSP90 chaperone/DNA topoisomerase II/histidine kinase"/>
    <property type="match status" value="1"/>
</dbReference>
<dbReference type="EC" id="2.7.13.3" evidence="2"/>
<comment type="caution">
    <text evidence="4">The sequence shown here is derived from an EMBL/GenBank/DDBJ whole genome shotgun (WGS) entry which is preliminary data.</text>
</comment>
<evidence type="ECO:0000259" key="3">
    <source>
        <dbReference type="PROSITE" id="PS50109"/>
    </source>
</evidence>
<dbReference type="InterPro" id="IPR003594">
    <property type="entry name" value="HATPase_dom"/>
</dbReference>
<dbReference type="PANTHER" id="PTHR43065">
    <property type="entry name" value="SENSOR HISTIDINE KINASE"/>
    <property type="match status" value="1"/>
</dbReference>
<evidence type="ECO:0000313" key="5">
    <source>
        <dbReference type="Proteomes" id="UP000283087"/>
    </source>
</evidence>
<keyword evidence="5" id="KW-1185">Reference proteome</keyword>
<dbReference type="InterPro" id="IPR005467">
    <property type="entry name" value="His_kinase_dom"/>
</dbReference>
<comment type="catalytic activity">
    <reaction evidence="1">
        <text>ATP + protein L-histidine = ADP + protein N-phospho-L-histidine.</text>
        <dbReference type="EC" id="2.7.13.3"/>
    </reaction>
</comment>
<proteinExistence type="predicted"/>
<dbReference type="SMART" id="SM00387">
    <property type="entry name" value="HATPase_c"/>
    <property type="match status" value="1"/>
</dbReference>
<gene>
    <name evidence="4" type="ORF">EH243_06845</name>
</gene>
<sequence>MHHHLIQLQALITQQDLDFICEDVAELLSDTDQGLIRLRDIVQGLRNFSHDGNTERTQYNLNEGIDSTLTVLQSELKNNIKVRCQLATLPTTKCNPGELNQVFLNLIMNACHALSETRDAQIDIATDTEDDNIVIRIKDNGSGIPETVLKSIFDPFFTTKPVGQGTGMGLSIVYGIIQDHQGSINVTSTEGQGTCFEIRLPVVVTQ</sequence>
<dbReference type="AlphaFoldDB" id="A0A430KS65"/>
<dbReference type="PRINTS" id="PR00344">
    <property type="entry name" value="BCTRLSENSOR"/>
</dbReference>
<dbReference type="Pfam" id="PF02518">
    <property type="entry name" value="HATPase_c"/>
    <property type="match status" value="1"/>
</dbReference>
<accession>A0A430KS65</accession>
<dbReference type="GO" id="GO:0004673">
    <property type="term" value="F:protein histidine kinase activity"/>
    <property type="evidence" value="ECO:0007669"/>
    <property type="project" value="UniProtKB-EC"/>
</dbReference>
<reference evidence="4 5" key="1">
    <citation type="submission" date="2018-11" db="EMBL/GenBank/DDBJ databases">
        <title>The draft genome sequence of Amphritea opalescens ANRC-JH13T.</title>
        <authorList>
            <person name="Fang Z."/>
            <person name="Zhang Y."/>
            <person name="Han X."/>
        </authorList>
    </citation>
    <scope>NUCLEOTIDE SEQUENCE [LARGE SCALE GENOMIC DNA]</scope>
    <source>
        <strain evidence="4 5">ANRC-JH13</strain>
    </source>
</reference>
<name>A0A430KS65_9GAMM</name>
<evidence type="ECO:0000313" key="4">
    <source>
        <dbReference type="EMBL" id="RTE66308.1"/>
    </source>
</evidence>
<feature type="domain" description="Histidine kinase" evidence="3">
    <location>
        <begin position="37"/>
        <end position="204"/>
    </location>
</feature>
<evidence type="ECO:0000256" key="1">
    <source>
        <dbReference type="ARBA" id="ARBA00000085"/>
    </source>
</evidence>
<dbReference type="InterPro" id="IPR036890">
    <property type="entry name" value="HATPase_C_sf"/>
</dbReference>
<organism evidence="4 5">
    <name type="scientific">Amphritea opalescens</name>
    <dbReference type="NCBI Taxonomy" id="2490544"/>
    <lineage>
        <taxon>Bacteria</taxon>
        <taxon>Pseudomonadati</taxon>
        <taxon>Pseudomonadota</taxon>
        <taxon>Gammaproteobacteria</taxon>
        <taxon>Oceanospirillales</taxon>
        <taxon>Oceanospirillaceae</taxon>
        <taxon>Amphritea</taxon>
    </lineage>
</organism>
<dbReference type="InterPro" id="IPR004358">
    <property type="entry name" value="Sig_transdc_His_kin-like_C"/>
</dbReference>
<dbReference type="PROSITE" id="PS50109">
    <property type="entry name" value="HIS_KIN"/>
    <property type="match status" value="1"/>
</dbReference>